<dbReference type="CDD" id="cd13604">
    <property type="entry name" value="PBP2_TRAP_ketoacid_lactate_like"/>
    <property type="match status" value="1"/>
</dbReference>
<evidence type="ECO:0000313" key="5">
    <source>
        <dbReference type="Proteomes" id="UP000243924"/>
    </source>
</evidence>
<protein>
    <submittedName>
        <fullName evidence="4">TRAP-type mannitol/chloroaromatic compound transport system, substrate-binding protein</fullName>
    </submittedName>
</protein>
<name>A0A1H2HQC3_9GAMM</name>
<evidence type="ECO:0000256" key="2">
    <source>
        <dbReference type="PIRSR" id="PIRSR039026-1"/>
    </source>
</evidence>
<gene>
    <name evidence="4" type="ORF">SAMN05216210_3230</name>
</gene>
<sequence length="365" mass="40248">MKRRELLTAAGLGLGAAALSGCRSDEPAVAGEGQAQQRFRWRMVTSWPKNFPGLGTTAEYFADLVNQLSGGRLQVQLFAAGELVPALEVFDAVAGGTAELGHSAAYYWRGKTSAASFFTAVPFGLNAQEMNAWLYNAGGLELWQRAYADFGVMPLPCGNTGVQMAGWFNREINSLDDLRGLKMRIPGFGGEVMSRAGVTTVSIPGSEMFTALQTGVIDATEWVSPYNDLAFGLHQAGKYYYYPGWQEPCAVLELTINQQAFEQLPSDLQEVVRAAARATNQAMLDEYTLRNAEALDTLVNQHQVQLRKLPDDVLTRLHELSIDVLEETADSSELNREIWDSMEAFRKKVWPSQQLGEQAMYALRD</sequence>
<dbReference type="PANTHER" id="PTHR33376">
    <property type="match status" value="1"/>
</dbReference>
<evidence type="ECO:0000256" key="1">
    <source>
        <dbReference type="ARBA" id="ARBA00022729"/>
    </source>
</evidence>
<proteinExistence type="predicted"/>
<accession>A0A1H2HQC3</accession>
<feature type="binding site" evidence="3">
    <location>
        <position position="222"/>
    </location>
    <ligand>
        <name>Na(+)</name>
        <dbReference type="ChEBI" id="CHEBI:29101"/>
    </ligand>
</feature>
<dbReference type="InterPro" id="IPR038404">
    <property type="entry name" value="TRAP_DctP_sf"/>
</dbReference>
<dbReference type="SUPFAM" id="SSF53850">
    <property type="entry name" value="Periplasmic binding protein-like II"/>
    <property type="match status" value="1"/>
</dbReference>
<dbReference type="Gene3D" id="3.40.190.10">
    <property type="entry name" value="Periplasmic binding protein-like II"/>
    <property type="match status" value="1"/>
</dbReference>
<dbReference type="InterPro" id="IPR026289">
    <property type="entry name" value="SBP_TakP-like"/>
</dbReference>
<dbReference type="GO" id="GO:0046872">
    <property type="term" value="F:metal ion binding"/>
    <property type="evidence" value="ECO:0007669"/>
    <property type="project" value="UniProtKB-KW"/>
</dbReference>
<dbReference type="NCBIfam" id="NF037995">
    <property type="entry name" value="TRAP_S1"/>
    <property type="match status" value="1"/>
</dbReference>
<dbReference type="PIRSF" id="PIRSF039026">
    <property type="entry name" value="SiaP"/>
    <property type="match status" value="1"/>
</dbReference>
<keyword evidence="5" id="KW-1185">Reference proteome</keyword>
<dbReference type="AlphaFoldDB" id="A0A1H2HQC3"/>
<organism evidence="4 5">
    <name type="scientific">Halopseudomonas salegens</name>
    <dbReference type="NCBI Taxonomy" id="1434072"/>
    <lineage>
        <taxon>Bacteria</taxon>
        <taxon>Pseudomonadati</taxon>
        <taxon>Pseudomonadota</taxon>
        <taxon>Gammaproteobacteria</taxon>
        <taxon>Pseudomonadales</taxon>
        <taxon>Pseudomonadaceae</taxon>
        <taxon>Halopseudomonas</taxon>
    </lineage>
</organism>
<dbReference type="Proteomes" id="UP000243924">
    <property type="component" value="Chromosome I"/>
</dbReference>
<dbReference type="PROSITE" id="PS51257">
    <property type="entry name" value="PROKAR_LIPOPROTEIN"/>
    <property type="match status" value="1"/>
</dbReference>
<keyword evidence="3" id="KW-0479">Metal-binding</keyword>
<dbReference type="EMBL" id="LT629787">
    <property type="protein sequence ID" value="SDU34101.1"/>
    <property type="molecule type" value="Genomic_DNA"/>
</dbReference>
<evidence type="ECO:0000313" key="4">
    <source>
        <dbReference type="EMBL" id="SDU34101.1"/>
    </source>
</evidence>
<feature type="binding site" evidence="3">
    <location>
        <position position="221"/>
    </location>
    <ligand>
        <name>substrate</name>
    </ligand>
</feature>
<dbReference type="GO" id="GO:0031317">
    <property type="term" value="C:tripartite ATP-independent periplasmic transporter complex"/>
    <property type="evidence" value="ECO:0007669"/>
    <property type="project" value="InterPro"/>
</dbReference>
<dbReference type="Pfam" id="PF03480">
    <property type="entry name" value="DctP"/>
    <property type="match status" value="1"/>
</dbReference>
<dbReference type="GO" id="GO:0055085">
    <property type="term" value="P:transmembrane transport"/>
    <property type="evidence" value="ECO:0007669"/>
    <property type="project" value="InterPro"/>
</dbReference>
<reference evidence="5" key="1">
    <citation type="submission" date="2016-10" db="EMBL/GenBank/DDBJ databases">
        <authorList>
            <person name="Varghese N."/>
            <person name="Submissions S."/>
        </authorList>
    </citation>
    <scope>NUCLEOTIDE SEQUENCE [LARGE SCALE GENOMIC DNA]</scope>
    <source>
        <strain evidence="5">CECT 8338</strain>
    </source>
</reference>
<dbReference type="PANTHER" id="PTHR33376:SF5">
    <property type="entry name" value="EXTRACYTOPLASMIC SOLUTE RECEPTOR PROTEIN"/>
    <property type="match status" value="1"/>
</dbReference>
<feature type="binding site" evidence="2">
    <location>
        <position position="163"/>
    </location>
    <ligand>
        <name>substrate</name>
    </ligand>
</feature>
<dbReference type="Gene3D" id="3.40.190.170">
    <property type="entry name" value="Bacterial extracellular solute-binding protein, family 7"/>
    <property type="match status" value="1"/>
</dbReference>
<feature type="binding site" evidence="2">
    <location>
        <position position="184"/>
    </location>
    <ligand>
        <name>substrate</name>
    </ligand>
</feature>
<feature type="binding site" evidence="3">
    <location>
        <position position="247"/>
    </location>
    <ligand>
        <name>substrate</name>
    </ligand>
</feature>
<dbReference type="RefSeq" id="WP_092388928.1">
    <property type="nucleotide sequence ID" value="NZ_LT629787.1"/>
</dbReference>
<keyword evidence="1" id="KW-0732">Signal</keyword>
<dbReference type="OrthoDB" id="9769667at2"/>
<evidence type="ECO:0000256" key="3">
    <source>
        <dbReference type="PIRSR" id="PIRSR039026-2"/>
    </source>
</evidence>
<dbReference type="STRING" id="1434072.SAMN05216210_3230"/>
<dbReference type="InterPro" id="IPR018389">
    <property type="entry name" value="DctP_fam"/>
</dbReference>